<dbReference type="EMBL" id="KN826703">
    <property type="protein sequence ID" value="KIK78116.1"/>
    <property type="molecule type" value="Genomic_DNA"/>
</dbReference>
<proteinExistence type="predicted"/>
<dbReference type="Pfam" id="PF18758">
    <property type="entry name" value="KDZ"/>
    <property type="match status" value="1"/>
</dbReference>
<feature type="non-terminal residue" evidence="1">
    <location>
        <position position="92"/>
    </location>
</feature>
<accession>A0A0D0D3I4</accession>
<sequence>ISSNSYLSIPTGISLMLSISLWHVHGHWNKCFAWYSPGFIQGAGRVEGEIIETLWAILNVISSSASGMLAPHNQELLDFQMNDSNFQKMIQM</sequence>
<name>A0A0D0D3I4_9AGAM</name>
<dbReference type="InterPro" id="IPR040521">
    <property type="entry name" value="KDZ"/>
</dbReference>
<evidence type="ECO:0000313" key="2">
    <source>
        <dbReference type="Proteomes" id="UP000054538"/>
    </source>
</evidence>
<keyword evidence="2" id="KW-1185">Reference proteome</keyword>
<reference evidence="2" key="2">
    <citation type="submission" date="2015-01" db="EMBL/GenBank/DDBJ databases">
        <title>Evolutionary Origins and Diversification of the Mycorrhizal Mutualists.</title>
        <authorList>
            <consortium name="DOE Joint Genome Institute"/>
            <consortium name="Mycorrhizal Genomics Consortium"/>
            <person name="Kohler A."/>
            <person name="Kuo A."/>
            <person name="Nagy L.G."/>
            <person name="Floudas D."/>
            <person name="Copeland A."/>
            <person name="Barry K.W."/>
            <person name="Cichocki N."/>
            <person name="Veneault-Fourrey C."/>
            <person name="LaButti K."/>
            <person name="Lindquist E.A."/>
            <person name="Lipzen A."/>
            <person name="Lundell T."/>
            <person name="Morin E."/>
            <person name="Murat C."/>
            <person name="Riley R."/>
            <person name="Ohm R."/>
            <person name="Sun H."/>
            <person name="Tunlid A."/>
            <person name="Henrissat B."/>
            <person name="Grigoriev I.V."/>
            <person name="Hibbett D.S."/>
            <person name="Martin F."/>
        </authorList>
    </citation>
    <scope>NUCLEOTIDE SEQUENCE [LARGE SCALE GENOMIC DNA]</scope>
    <source>
        <strain evidence="2">Ve08.2h10</strain>
    </source>
</reference>
<protein>
    <submittedName>
        <fullName evidence="1">Uncharacterized protein</fullName>
    </submittedName>
</protein>
<evidence type="ECO:0000313" key="1">
    <source>
        <dbReference type="EMBL" id="KIK78116.1"/>
    </source>
</evidence>
<dbReference type="AlphaFoldDB" id="A0A0D0D3I4"/>
<dbReference type="OrthoDB" id="3257768at2759"/>
<dbReference type="InParanoid" id="A0A0D0D3I4"/>
<gene>
    <name evidence="1" type="ORF">PAXRUDRAFT_72174</name>
</gene>
<organism evidence="1 2">
    <name type="scientific">Paxillus rubicundulus Ve08.2h10</name>
    <dbReference type="NCBI Taxonomy" id="930991"/>
    <lineage>
        <taxon>Eukaryota</taxon>
        <taxon>Fungi</taxon>
        <taxon>Dikarya</taxon>
        <taxon>Basidiomycota</taxon>
        <taxon>Agaricomycotina</taxon>
        <taxon>Agaricomycetes</taxon>
        <taxon>Agaricomycetidae</taxon>
        <taxon>Boletales</taxon>
        <taxon>Paxilineae</taxon>
        <taxon>Paxillaceae</taxon>
        <taxon>Paxillus</taxon>
    </lineage>
</organism>
<dbReference type="HOGENOM" id="CLU_003703_5_2_1"/>
<reference evidence="1 2" key="1">
    <citation type="submission" date="2014-04" db="EMBL/GenBank/DDBJ databases">
        <authorList>
            <consortium name="DOE Joint Genome Institute"/>
            <person name="Kuo A."/>
            <person name="Kohler A."/>
            <person name="Jargeat P."/>
            <person name="Nagy L.G."/>
            <person name="Floudas D."/>
            <person name="Copeland A."/>
            <person name="Barry K.W."/>
            <person name="Cichocki N."/>
            <person name="Veneault-Fourrey C."/>
            <person name="LaButti K."/>
            <person name="Lindquist E.A."/>
            <person name="Lipzen A."/>
            <person name="Lundell T."/>
            <person name="Morin E."/>
            <person name="Murat C."/>
            <person name="Sun H."/>
            <person name="Tunlid A."/>
            <person name="Henrissat B."/>
            <person name="Grigoriev I.V."/>
            <person name="Hibbett D.S."/>
            <person name="Martin F."/>
            <person name="Nordberg H.P."/>
            <person name="Cantor M.N."/>
            <person name="Hua S.X."/>
        </authorList>
    </citation>
    <scope>NUCLEOTIDE SEQUENCE [LARGE SCALE GENOMIC DNA]</scope>
    <source>
        <strain evidence="1 2">Ve08.2h10</strain>
    </source>
</reference>
<feature type="non-terminal residue" evidence="1">
    <location>
        <position position="1"/>
    </location>
</feature>
<dbReference type="Proteomes" id="UP000054538">
    <property type="component" value="Unassembled WGS sequence"/>
</dbReference>